<organism evidence="3 4">
    <name type="scientific">[Clostridium] methylpentosum DSM 5476</name>
    <dbReference type="NCBI Taxonomy" id="537013"/>
    <lineage>
        <taxon>Bacteria</taxon>
        <taxon>Bacillati</taxon>
        <taxon>Bacillota</taxon>
        <taxon>Clostridia</taxon>
        <taxon>Eubacteriales</taxon>
        <taxon>Oscillospiraceae</taxon>
        <taxon>Oscillospiraceae incertae sedis</taxon>
    </lineage>
</organism>
<evidence type="ECO:0000256" key="1">
    <source>
        <dbReference type="SAM" id="MobiDB-lite"/>
    </source>
</evidence>
<feature type="non-terminal residue" evidence="3">
    <location>
        <position position="1"/>
    </location>
</feature>
<comment type="caution">
    <text evidence="3">The sequence shown here is derived from an EMBL/GenBank/DDBJ whole genome shotgun (WGS) entry which is preliminary data.</text>
</comment>
<feature type="compositionally biased region" description="Polar residues" evidence="1">
    <location>
        <begin position="1"/>
        <end position="16"/>
    </location>
</feature>
<keyword evidence="4" id="KW-1185">Reference proteome</keyword>
<protein>
    <submittedName>
        <fullName evidence="3">Uncharacterized protein</fullName>
    </submittedName>
</protein>
<sequence>VNTPEVQGDKTLTTAGGNAKTGETAPIAAVALLAVMACTGFAVSRKKK</sequence>
<name>C0EIW9_9FIRM</name>
<reference evidence="3 4" key="1">
    <citation type="submission" date="2009-01" db="EMBL/GenBank/DDBJ databases">
        <authorList>
            <person name="Fulton L."/>
            <person name="Clifton S."/>
            <person name="Fulton B."/>
            <person name="Xu J."/>
            <person name="Minx P."/>
            <person name="Pepin K.H."/>
            <person name="Johnson M."/>
            <person name="Bhonagiri V."/>
            <person name="Nash W.E."/>
            <person name="Mardis E.R."/>
            <person name="Wilson R.K."/>
        </authorList>
    </citation>
    <scope>NUCLEOTIDE SEQUENCE [LARGE SCALE GENOMIC DNA]</scope>
    <source>
        <strain evidence="3 4">DSM 5476</strain>
    </source>
</reference>
<gene>
    <name evidence="3" type="ORF">CLOSTMETH_03815</name>
</gene>
<dbReference type="Proteomes" id="UP000003340">
    <property type="component" value="Unassembled WGS sequence"/>
</dbReference>
<proteinExistence type="predicted"/>
<dbReference type="AlphaFoldDB" id="C0EIW9"/>
<accession>C0EIW9</accession>
<dbReference type="HOGENOM" id="CLU_3146022_0_0_9"/>
<reference evidence="3 4" key="2">
    <citation type="submission" date="2009-02" db="EMBL/GenBank/DDBJ databases">
        <title>Draft genome sequence of Clostridium methylpentosum (DSM 5476).</title>
        <authorList>
            <person name="Sudarsanam P."/>
            <person name="Ley R."/>
            <person name="Guruge J."/>
            <person name="Turnbaugh P.J."/>
            <person name="Mahowald M."/>
            <person name="Liep D."/>
            <person name="Gordon J."/>
        </authorList>
    </citation>
    <scope>NUCLEOTIDE SEQUENCE [LARGE SCALE GENOMIC DNA]</scope>
    <source>
        <strain evidence="3 4">DSM 5476</strain>
    </source>
</reference>
<evidence type="ECO:0000313" key="3">
    <source>
        <dbReference type="EMBL" id="EEG28630.1"/>
    </source>
</evidence>
<keyword evidence="2" id="KW-1133">Transmembrane helix</keyword>
<feature type="region of interest" description="Disordered" evidence="1">
    <location>
        <begin position="1"/>
        <end position="21"/>
    </location>
</feature>
<dbReference type="EMBL" id="ACEC01000130">
    <property type="protein sequence ID" value="EEG28630.1"/>
    <property type="molecule type" value="Genomic_DNA"/>
</dbReference>
<evidence type="ECO:0000256" key="2">
    <source>
        <dbReference type="SAM" id="Phobius"/>
    </source>
</evidence>
<evidence type="ECO:0000313" key="4">
    <source>
        <dbReference type="Proteomes" id="UP000003340"/>
    </source>
</evidence>
<keyword evidence="2" id="KW-0472">Membrane</keyword>
<feature type="transmembrane region" description="Helical" evidence="2">
    <location>
        <begin position="25"/>
        <end position="43"/>
    </location>
</feature>
<keyword evidence="2" id="KW-0812">Transmembrane</keyword>